<dbReference type="InterPro" id="IPR011009">
    <property type="entry name" value="Kinase-like_dom_sf"/>
</dbReference>
<name>A0AAD5YK52_9APHY</name>
<accession>A0AAD5YK52</accession>
<evidence type="ECO:0000313" key="1">
    <source>
        <dbReference type="EMBL" id="KAJ3486186.1"/>
    </source>
</evidence>
<dbReference type="PANTHER" id="PTHR21310">
    <property type="entry name" value="AMINOGLYCOSIDE PHOSPHOTRANSFERASE-RELATED-RELATED"/>
    <property type="match status" value="1"/>
</dbReference>
<dbReference type="Gene3D" id="3.90.1200.10">
    <property type="match status" value="1"/>
</dbReference>
<protein>
    <recommendedName>
        <fullName evidence="3">Aminoglycoside phosphotransferase domain-containing protein</fullName>
    </recommendedName>
</protein>
<dbReference type="InterPro" id="IPR051678">
    <property type="entry name" value="AGP_Transferase"/>
</dbReference>
<gene>
    <name evidence="1" type="ORF">NLI96_g4424</name>
</gene>
<dbReference type="EMBL" id="JANAWD010000129">
    <property type="protein sequence ID" value="KAJ3486186.1"/>
    <property type="molecule type" value="Genomic_DNA"/>
</dbReference>
<evidence type="ECO:0000313" key="2">
    <source>
        <dbReference type="Proteomes" id="UP001212997"/>
    </source>
</evidence>
<dbReference type="PANTHER" id="PTHR21310:SF15">
    <property type="entry name" value="AMINOGLYCOSIDE PHOSPHOTRANSFERASE DOMAIN-CONTAINING PROTEIN"/>
    <property type="match status" value="1"/>
</dbReference>
<dbReference type="Proteomes" id="UP001212997">
    <property type="component" value="Unassembled WGS sequence"/>
</dbReference>
<comment type="caution">
    <text evidence="1">The sequence shown here is derived from an EMBL/GenBank/DDBJ whole genome shotgun (WGS) entry which is preliminary data.</text>
</comment>
<proteinExistence type="predicted"/>
<dbReference type="AlphaFoldDB" id="A0AAD5YK52"/>
<keyword evidence="2" id="KW-1185">Reference proteome</keyword>
<reference evidence="1" key="1">
    <citation type="submission" date="2022-07" db="EMBL/GenBank/DDBJ databases">
        <title>Genome Sequence of Physisporinus lineatus.</title>
        <authorList>
            <person name="Buettner E."/>
        </authorList>
    </citation>
    <scope>NUCLEOTIDE SEQUENCE</scope>
    <source>
        <strain evidence="1">VT162</strain>
    </source>
</reference>
<organism evidence="1 2">
    <name type="scientific">Meripilus lineatus</name>
    <dbReference type="NCBI Taxonomy" id="2056292"/>
    <lineage>
        <taxon>Eukaryota</taxon>
        <taxon>Fungi</taxon>
        <taxon>Dikarya</taxon>
        <taxon>Basidiomycota</taxon>
        <taxon>Agaricomycotina</taxon>
        <taxon>Agaricomycetes</taxon>
        <taxon>Polyporales</taxon>
        <taxon>Meripilaceae</taxon>
        <taxon>Meripilus</taxon>
    </lineage>
</organism>
<dbReference type="SUPFAM" id="SSF56112">
    <property type="entry name" value="Protein kinase-like (PK-like)"/>
    <property type="match status" value="1"/>
</dbReference>
<evidence type="ECO:0008006" key="3">
    <source>
        <dbReference type="Google" id="ProtNLM"/>
    </source>
</evidence>
<sequence>MTAHSGQGLSESTWTSFVDWIAARFALPPPGMLPDVSAELSTIPTDIVVTKSDPWREQPIARMNARPIGHVLTQRITPSIIAKPAQASERAAMEYVRRNTTIPIPRDLCSDHSWLLMDHIEGEPGDALRVLEETQLLRSLRSLRPGTVDDGYAQGPAFNGYEYGPCPDVLSYRRFFDLVSYQGWLTRVNYSRYNSLPFPKDPPSSLSNWETVVFSHGDLNMTNMILDKKGSLWVIDWDASGFHPVPLEAMAMRIVDDPSSRSGLPVSWIRYRDFIVGKVSEDDVEYWANLKVGLDKFVRYR</sequence>